<proteinExistence type="predicted"/>
<dbReference type="HOGENOM" id="CLU_842129_0_0_1"/>
<protein>
    <submittedName>
        <fullName evidence="1">Uncharacterized protein</fullName>
    </submittedName>
</protein>
<reference evidence="1 2" key="1">
    <citation type="submission" date="2014-04" db="EMBL/GenBank/DDBJ databases">
        <title>Evolutionary Origins and Diversification of the Mycorrhizal Mutualists.</title>
        <authorList>
            <consortium name="DOE Joint Genome Institute"/>
            <consortium name="Mycorrhizal Genomics Consortium"/>
            <person name="Kohler A."/>
            <person name="Kuo A."/>
            <person name="Nagy L.G."/>
            <person name="Floudas D."/>
            <person name="Copeland A."/>
            <person name="Barry K.W."/>
            <person name="Cichocki N."/>
            <person name="Veneault-Fourrey C."/>
            <person name="LaButti K."/>
            <person name="Lindquist E.A."/>
            <person name="Lipzen A."/>
            <person name="Lundell T."/>
            <person name="Morin E."/>
            <person name="Murat C."/>
            <person name="Riley R."/>
            <person name="Ohm R."/>
            <person name="Sun H."/>
            <person name="Tunlid A."/>
            <person name="Henrissat B."/>
            <person name="Grigoriev I.V."/>
            <person name="Hibbett D.S."/>
            <person name="Martin F."/>
        </authorList>
    </citation>
    <scope>NUCLEOTIDE SEQUENCE [LARGE SCALE GENOMIC DNA]</scope>
    <source>
        <strain evidence="1 2">FD-317 M1</strain>
    </source>
</reference>
<dbReference type="EMBL" id="KN834784">
    <property type="protein sequence ID" value="KIK58531.1"/>
    <property type="molecule type" value="Genomic_DNA"/>
</dbReference>
<gene>
    <name evidence="1" type="ORF">GYMLUDRAFT_245954</name>
</gene>
<keyword evidence="2" id="KW-1185">Reference proteome</keyword>
<organism evidence="1 2">
    <name type="scientific">Collybiopsis luxurians FD-317 M1</name>
    <dbReference type="NCBI Taxonomy" id="944289"/>
    <lineage>
        <taxon>Eukaryota</taxon>
        <taxon>Fungi</taxon>
        <taxon>Dikarya</taxon>
        <taxon>Basidiomycota</taxon>
        <taxon>Agaricomycotina</taxon>
        <taxon>Agaricomycetes</taxon>
        <taxon>Agaricomycetidae</taxon>
        <taxon>Agaricales</taxon>
        <taxon>Marasmiineae</taxon>
        <taxon>Omphalotaceae</taxon>
        <taxon>Collybiopsis</taxon>
        <taxon>Collybiopsis luxurians</taxon>
    </lineage>
</organism>
<dbReference type="Proteomes" id="UP000053593">
    <property type="component" value="Unassembled WGS sequence"/>
</dbReference>
<evidence type="ECO:0000313" key="1">
    <source>
        <dbReference type="EMBL" id="KIK58531.1"/>
    </source>
</evidence>
<dbReference type="AlphaFoldDB" id="A0A0D0BT63"/>
<evidence type="ECO:0000313" key="2">
    <source>
        <dbReference type="Proteomes" id="UP000053593"/>
    </source>
</evidence>
<accession>A0A0D0BT63</accession>
<name>A0A0D0BT63_9AGAR</name>
<sequence length="330" mass="35652">MQQNAMHSGKPQPGFDLTKFRYLVTPGLEQEDLLCLITLRHRILIAKNFSVEHTWRPIIQGVDKVPFISDCLTSSPKLSRGESEDSKEAIDAMNKPLGEVNPNALQPLPALPAPTVTAKPGLDGLPSAFRTPPIIGPLPLTPQVHLFRAALVKPATSFADNNLDLIEAELIPPVVPVPEEMPGTESSPILDSGSSVLDSSLLVIWSNLDAPEVPVNDPACPPVLPRIACLLIQICPPPGATLDILDLLRAFPCLLQSKALRASPPTKTPFCKELGPTFLRSTPELASRVYTSVYSREFLRLSLPQSIHLTAALAIGNPACVTRGKYLQGQ</sequence>